<proteinExistence type="predicted"/>
<dbReference type="RefSeq" id="WP_290358204.1">
    <property type="nucleotide sequence ID" value="NZ_JAUHHC010000002.1"/>
</dbReference>
<sequence length="152" mass="17705">MAAKLDQFCSSVGGMEPDDEVAAGPKFRYYYQRQVFEASCTNPSESVEIRNGKIREMWKRFENKELVCNNLQFDVVNGSVIKYAVAKLIDPFIRDVIRWEVDLNRVDQTDQRTVLDYVQQRADRAKGMATEKPLRHYYDILRQAGARHSHEL</sequence>
<comment type="caution">
    <text evidence="1">The sequence shown here is derived from an EMBL/GenBank/DDBJ whole genome shotgun (WGS) entry which is preliminary data.</text>
</comment>
<gene>
    <name evidence="1" type="ORF">QWJ38_06255</name>
</gene>
<protein>
    <submittedName>
        <fullName evidence="1">Uncharacterized protein</fullName>
    </submittedName>
</protein>
<dbReference type="Proteomes" id="UP001228044">
    <property type="component" value="Unassembled WGS sequence"/>
</dbReference>
<dbReference type="EMBL" id="JAUHHC010000002">
    <property type="protein sequence ID" value="MDN3919881.1"/>
    <property type="molecule type" value="Genomic_DNA"/>
</dbReference>
<accession>A0ABT8DPE5</accession>
<organism evidence="1 2">
    <name type="scientific">Roseateles violae</name>
    <dbReference type="NCBI Taxonomy" id="3058042"/>
    <lineage>
        <taxon>Bacteria</taxon>
        <taxon>Pseudomonadati</taxon>
        <taxon>Pseudomonadota</taxon>
        <taxon>Betaproteobacteria</taxon>
        <taxon>Burkholderiales</taxon>
        <taxon>Sphaerotilaceae</taxon>
        <taxon>Roseateles</taxon>
    </lineage>
</organism>
<name>A0ABT8DPE5_9BURK</name>
<keyword evidence="2" id="KW-1185">Reference proteome</keyword>
<evidence type="ECO:0000313" key="1">
    <source>
        <dbReference type="EMBL" id="MDN3919881.1"/>
    </source>
</evidence>
<evidence type="ECO:0000313" key="2">
    <source>
        <dbReference type="Proteomes" id="UP001228044"/>
    </source>
</evidence>
<reference evidence="1 2" key="1">
    <citation type="submission" date="2023-06" db="EMBL/GenBank/DDBJ databases">
        <title>Pelomonas sp. PFR6 16S ribosomal RNA gene Genome sequencing and assembly.</title>
        <authorList>
            <person name="Woo H."/>
        </authorList>
    </citation>
    <scope>NUCLEOTIDE SEQUENCE [LARGE SCALE GENOMIC DNA]</scope>
    <source>
        <strain evidence="1 2">PFR6</strain>
    </source>
</reference>